<dbReference type="RefSeq" id="WP_073009831.1">
    <property type="nucleotide sequence ID" value="NZ_FQZO01000006.1"/>
</dbReference>
<evidence type="ECO:0000313" key="1">
    <source>
        <dbReference type="EMBL" id="SHJ64531.1"/>
    </source>
</evidence>
<sequence>MYTDYSDEVVESLRIIDYELVELKIINEYFTELIQGKKLESSKVFYEKSTQEHIKYINLLGEHTSRIKIKLEINKESGLLKEFNEILKKNNPNFIDTYNDGCNNECLIDFKESCDSYIDYINKLRKWLINFAKTH</sequence>
<proteinExistence type="predicted"/>
<accession>A0A1M6KZW3</accession>
<organism evidence="1 2">
    <name type="scientific">Clostridium amylolyticum</name>
    <dbReference type="NCBI Taxonomy" id="1121298"/>
    <lineage>
        <taxon>Bacteria</taxon>
        <taxon>Bacillati</taxon>
        <taxon>Bacillota</taxon>
        <taxon>Clostridia</taxon>
        <taxon>Eubacteriales</taxon>
        <taxon>Clostridiaceae</taxon>
        <taxon>Clostridium</taxon>
    </lineage>
</organism>
<dbReference type="AlphaFoldDB" id="A0A1M6KZW3"/>
<protein>
    <submittedName>
        <fullName evidence="1">Uncharacterized protein</fullName>
    </submittedName>
</protein>
<dbReference type="Proteomes" id="UP000184080">
    <property type="component" value="Unassembled WGS sequence"/>
</dbReference>
<dbReference type="STRING" id="1121298.SAMN05444401_3557"/>
<dbReference type="EMBL" id="FQZO01000006">
    <property type="protein sequence ID" value="SHJ64531.1"/>
    <property type="molecule type" value="Genomic_DNA"/>
</dbReference>
<name>A0A1M6KZW3_9CLOT</name>
<keyword evidence="2" id="KW-1185">Reference proteome</keyword>
<reference evidence="1 2" key="1">
    <citation type="submission" date="2016-11" db="EMBL/GenBank/DDBJ databases">
        <authorList>
            <person name="Jaros S."/>
            <person name="Januszkiewicz K."/>
            <person name="Wedrychowicz H."/>
        </authorList>
    </citation>
    <scope>NUCLEOTIDE SEQUENCE [LARGE SCALE GENOMIC DNA]</scope>
    <source>
        <strain evidence="1 2">DSM 21864</strain>
    </source>
</reference>
<evidence type="ECO:0000313" key="2">
    <source>
        <dbReference type="Proteomes" id="UP000184080"/>
    </source>
</evidence>
<gene>
    <name evidence="1" type="ORF">SAMN05444401_3557</name>
</gene>